<accession>A0A9D1N2S6</accession>
<gene>
    <name evidence="2" type="ORF">IAD24_00440</name>
</gene>
<proteinExistence type="predicted"/>
<evidence type="ECO:0000313" key="2">
    <source>
        <dbReference type="EMBL" id="HIU93601.1"/>
    </source>
</evidence>
<protein>
    <submittedName>
        <fullName evidence="2">DUF4364 family protein</fullName>
    </submittedName>
</protein>
<name>A0A9D1N2S6_9FIRM</name>
<reference evidence="2" key="2">
    <citation type="journal article" date="2021" name="PeerJ">
        <title>Extensive microbial diversity within the chicken gut microbiome revealed by metagenomics and culture.</title>
        <authorList>
            <person name="Gilroy R."/>
            <person name="Ravi A."/>
            <person name="Getino M."/>
            <person name="Pursley I."/>
            <person name="Horton D.L."/>
            <person name="Alikhan N.F."/>
            <person name="Baker D."/>
            <person name="Gharbi K."/>
            <person name="Hall N."/>
            <person name="Watson M."/>
            <person name="Adriaenssens E.M."/>
            <person name="Foster-Nyarko E."/>
            <person name="Jarju S."/>
            <person name="Secka A."/>
            <person name="Antonio M."/>
            <person name="Oren A."/>
            <person name="Chaudhuri R.R."/>
            <person name="La Ragione R."/>
            <person name="Hildebrand F."/>
            <person name="Pallen M.J."/>
        </authorList>
    </citation>
    <scope>NUCLEOTIDE SEQUENCE</scope>
    <source>
        <strain evidence="2">ChiGjej2B2-16831</strain>
    </source>
</reference>
<dbReference type="Proteomes" id="UP000824128">
    <property type="component" value="Unassembled WGS sequence"/>
</dbReference>
<dbReference type="AlphaFoldDB" id="A0A9D1N2S6"/>
<reference evidence="2" key="1">
    <citation type="submission" date="2020-10" db="EMBL/GenBank/DDBJ databases">
        <authorList>
            <person name="Gilroy R."/>
        </authorList>
    </citation>
    <scope>NUCLEOTIDE SEQUENCE</scope>
    <source>
        <strain evidence="2">ChiGjej2B2-16831</strain>
    </source>
</reference>
<evidence type="ECO:0000256" key="1">
    <source>
        <dbReference type="SAM" id="MobiDB-lite"/>
    </source>
</evidence>
<dbReference type="EMBL" id="DVNZ01000015">
    <property type="protein sequence ID" value="HIU93601.1"/>
    <property type="molecule type" value="Genomic_DNA"/>
</dbReference>
<feature type="region of interest" description="Disordered" evidence="1">
    <location>
        <begin position="176"/>
        <end position="199"/>
    </location>
</feature>
<feature type="compositionally biased region" description="Low complexity" evidence="1">
    <location>
        <begin position="182"/>
        <end position="191"/>
    </location>
</feature>
<comment type="caution">
    <text evidence="2">The sequence shown here is derived from an EMBL/GenBank/DDBJ whole genome shotgun (WGS) entry which is preliminary data.</text>
</comment>
<sequence>MPIFAKGETKDKLTILFFAREADLDLTQEQLYRAMVENDCMSYFAFQTALTEMEEDGLIAAIPRTFGQGYRVSARGEETLAMFEESLPFSLRERLKAYAAQNRSELEKETQIVSSMRELPGGAYEVELRVQEKTTVAAELRLRVISRAMAQRVRKGWHERAEELYIYLLSRLLEETPPPAPQAEEAPDAQAGAHTGAQA</sequence>
<dbReference type="InterPro" id="IPR025374">
    <property type="entry name" value="DUF4364"/>
</dbReference>
<evidence type="ECO:0000313" key="3">
    <source>
        <dbReference type="Proteomes" id="UP000824128"/>
    </source>
</evidence>
<dbReference type="Pfam" id="PF14277">
    <property type="entry name" value="DUF4364"/>
    <property type="match status" value="1"/>
</dbReference>
<organism evidence="2 3">
    <name type="scientific">Candidatus Aphodomorpha intestinavium</name>
    <dbReference type="NCBI Taxonomy" id="2840672"/>
    <lineage>
        <taxon>Bacteria</taxon>
        <taxon>Bacillati</taxon>
        <taxon>Bacillota</taxon>
        <taxon>Clostridia</taxon>
        <taxon>Eubacteriales</taxon>
        <taxon>Candidatus Aphodomorpha</taxon>
    </lineage>
</organism>